<keyword evidence="2" id="KW-1185">Reference proteome</keyword>
<gene>
    <name evidence="1" type="ORF">NCCP602_00620</name>
</gene>
<evidence type="ECO:0000313" key="1">
    <source>
        <dbReference type="EMBL" id="GAA0034101.1"/>
    </source>
</evidence>
<reference evidence="1 2" key="1">
    <citation type="submission" date="2024-01" db="EMBL/GenBank/DDBJ databases">
        <title>Characterization of antibiotic resistant novel bacterial strains and their environmental applications.</title>
        <authorList>
            <person name="Manzoor S."/>
            <person name="Abbas S."/>
            <person name="Arshad M."/>
            <person name="Ahmed I."/>
        </authorList>
    </citation>
    <scope>NUCLEOTIDE SEQUENCE [LARGE SCALE GENOMIC DNA]</scope>
    <source>
        <strain evidence="1 2">NCCP-602</strain>
    </source>
</reference>
<dbReference type="RefSeq" id="WP_259786688.1">
    <property type="nucleotide sequence ID" value="NZ_BAAAAF010000001.1"/>
</dbReference>
<organism evidence="1 2">
    <name type="scientific">Brevibacterium metallidurans</name>
    <dbReference type="NCBI Taxonomy" id="1482676"/>
    <lineage>
        <taxon>Bacteria</taxon>
        <taxon>Bacillati</taxon>
        <taxon>Actinomycetota</taxon>
        <taxon>Actinomycetes</taxon>
        <taxon>Micrococcales</taxon>
        <taxon>Brevibacteriaceae</taxon>
        <taxon>Brevibacterium</taxon>
    </lineage>
</organism>
<comment type="caution">
    <text evidence="1">The sequence shown here is derived from an EMBL/GenBank/DDBJ whole genome shotgun (WGS) entry which is preliminary data.</text>
</comment>
<accession>A0ABN0SIW3</accession>
<dbReference type="Proteomes" id="UP001498238">
    <property type="component" value="Unassembled WGS sequence"/>
</dbReference>
<proteinExistence type="predicted"/>
<protein>
    <submittedName>
        <fullName evidence="1">Uncharacterized protein</fullName>
    </submittedName>
</protein>
<dbReference type="EMBL" id="BAAAAF010000001">
    <property type="protein sequence ID" value="GAA0034101.1"/>
    <property type="molecule type" value="Genomic_DNA"/>
</dbReference>
<name>A0ABN0SIW3_9MICO</name>
<sequence length="62" mass="6373">MEANLSSDPVADVPALFRFCLIGAIFIPALTTDSPATTYSAITLASGGKESSTRRAGRPATS</sequence>
<evidence type="ECO:0000313" key="2">
    <source>
        <dbReference type="Proteomes" id="UP001498238"/>
    </source>
</evidence>